<evidence type="ECO:0000313" key="2">
    <source>
        <dbReference type="EMBL" id="GFY50906.1"/>
    </source>
</evidence>
<dbReference type="AlphaFoldDB" id="A0A8X6XFP0"/>
<name>A0A8X6XFP0_9ARAC</name>
<proteinExistence type="predicted"/>
<evidence type="ECO:0000313" key="3">
    <source>
        <dbReference type="Proteomes" id="UP000886998"/>
    </source>
</evidence>
<keyword evidence="3" id="KW-1185">Reference proteome</keyword>
<dbReference type="Proteomes" id="UP000886998">
    <property type="component" value="Unassembled WGS sequence"/>
</dbReference>
<organism evidence="2 3">
    <name type="scientific">Trichonephila inaurata madagascariensis</name>
    <dbReference type="NCBI Taxonomy" id="2747483"/>
    <lineage>
        <taxon>Eukaryota</taxon>
        <taxon>Metazoa</taxon>
        <taxon>Ecdysozoa</taxon>
        <taxon>Arthropoda</taxon>
        <taxon>Chelicerata</taxon>
        <taxon>Arachnida</taxon>
        <taxon>Araneae</taxon>
        <taxon>Araneomorphae</taxon>
        <taxon>Entelegynae</taxon>
        <taxon>Araneoidea</taxon>
        <taxon>Nephilidae</taxon>
        <taxon>Trichonephila</taxon>
        <taxon>Trichonephila inaurata</taxon>
    </lineage>
</organism>
<dbReference type="EMBL" id="BMAV01007788">
    <property type="protein sequence ID" value="GFY50906.1"/>
    <property type="molecule type" value="Genomic_DNA"/>
</dbReference>
<accession>A0A8X6XFP0</accession>
<protein>
    <submittedName>
        <fullName evidence="2">Uncharacterized protein</fullName>
    </submittedName>
</protein>
<feature type="compositionally biased region" description="Basic and acidic residues" evidence="1">
    <location>
        <begin position="164"/>
        <end position="175"/>
    </location>
</feature>
<sequence length="205" mass="23528">MLESPNSYVGGIMLLCCTENIAAVDIYDRFLNVFALVNYVTNMMFTTTGANFYELSSRVLTVFYEHVLRRDFDKRGGWKCLQKYIQDKKFVKYFHDCEKHNFVTDDFPKKLKLKIKDSFSSLSPSISRIYGREDEILSMANDLAKKVTSHVKISPLNDSNSPKLNEEQSTSKETKISNSNKANSLEVPGKWYRKSQICMLVASAK</sequence>
<gene>
    <name evidence="2" type="primary">NCL1_47773</name>
    <name evidence="2" type="ORF">TNIN_161321</name>
</gene>
<feature type="region of interest" description="Disordered" evidence="1">
    <location>
        <begin position="154"/>
        <end position="180"/>
    </location>
</feature>
<evidence type="ECO:0000256" key="1">
    <source>
        <dbReference type="SAM" id="MobiDB-lite"/>
    </source>
</evidence>
<comment type="caution">
    <text evidence="2">The sequence shown here is derived from an EMBL/GenBank/DDBJ whole genome shotgun (WGS) entry which is preliminary data.</text>
</comment>
<reference evidence="2" key="1">
    <citation type="submission" date="2020-08" db="EMBL/GenBank/DDBJ databases">
        <title>Multicomponent nature underlies the extraordinary mechanical properties of spider dragline silk.</title>
        <authorList>
            <person name="Kono N."/>
            <person name="Nakamura H."/>
            <person name="Mori M."/>
            <person name="Yoshida Y."/>
            <person name="Ohtoshi R."/>
            <person name="Malay A.D."/>
            <person name="Moran D.A.P."/>
            <person name="Tomita M."/>
            <person name="Numata K."/>
            <person name="Arakawa K."/>
        </authorList>
    </citation>
    <scope>NUCLEOTIDE SEQUENCE</scope>
</reference>